<evidence type="ECO:0000259" key="4">
    <source>
        <dbReference type="PROSITE" id="PS01124"/>
    </source>
</evidence>
<dbReference type="Pfam" id="PF12833">
    <property type="entry name" value="HTH_18"/>
    <property type="match status" value="1"/>
</dbReference>
<dbReference type="EMBL" id="BKAJ01000162">
    <property type="protein sequence ID" value="GEP60407.1"/>
    <property type="molecule type" value="Genomic_DNA"/>
</dbReference>
<evidence type="ECO:0000313" key="6">
    <source>
        <dbReference type="Proteomes" id="UP000321058"/>
    </source>
</evidence>
<dbReference type="InterPro" id="IPR020449">
    <property type="entry name" value="Tscrpt_reg_AraC-type_HTH"/>
</dbReference>
<name>A0A512NN82_9HYPH</name>
<dbReference type="PANTHER" id="PTHR46796:SF13">
    <property type="entry name" value="HTH-TYPE TRANSCRIPTIONAL ACTIVATOR RHAS"/>
    <property type="match status" value="1"/>
</dbReference>
<dbReference type="InterPro" id="IPR009057">
    <property type="entry name" value="Homeodomain-like_sf"/>
</dbReference>
<keyword evidence="1" id="KW-0805">Transcription regulation</keyword>
<keyword evidence="3" id="KW-0804">Transcription</keyword>
<dbReference type="InterPro" id="IPR018060">
    <property type="entry name" value="HTH_AraC"/>
</dbReference>
<dbReference type="Gene3D" id="1.10.10.60">
    <property type="entry name" value="Homeodomain-like"/>
    <property type="match status" value="1"/>
</dbReference>
<dbReference type="GO" id="GO:0043565">
    <property type="term" value="F:sequence-specific DNA binding"/>
    <property type="evidence" value="ECO:0007669"/>
    <property type="project" value="InterPro"/>
</dbReference>
<evidence type="ECO:0000313" key="5">
    <source>
        <dbReference type="EMBL" id="GEP60407.1"/>
    </source>
</evidence>
<proteinExistence type="predicted"/>
<dbReference type="GO" id="GO:0003700">
    <property type="term" value="F:DNA-binding transcription factor activity"/>
    <property type="evidence" value="ECO:0007669"/>
    <property type="project" value="InterPro"/>
</dbReference>
<dbReference type="SMART" id="SM00342">
    <property type="entry name" value="HTH_ARAC"/>
    <property type="match status" value="1"/>
</dbReference>
<dbReference type="PRINTS" id="PR00032">
    <property type="entry name" value="HTHARAC"/>
</dbReference>
<sequence length="206" mass="22027">MICGCFHASYGSSIDLFATLASPIVERFDATDQLGYRLEAALAELVDRQVGMEAMATALLKQVLITLLRRSLSSGDLRLEQFSILSDPQVTRAFARMAANPGAPHSVTTLSETAGLSRSAFMARFTGAVGCSPMVALRQLRMRQASNLLTANVLSIEQIAHAVGYASRSSFSRVFRRAFGNDPADYRALAVLSAPNDAGAGRGPAR</sequence>
<evidence type="ECO:0000256" key="2">
    <source>
        <dbReference type="ARBA" id="ARBA00023125"/>
    </source>
</evidence>
<evidence type="ECO:0000256" key="1">
    <source>
        <dbReference type="ARBA" id="ARBA00023015"/>
    </source>
</evidence>
<organism evidence="5 6">
    <name type="scientific">Reyranella soli</name>
    <dbReference type="NCBI Taxonomy" id="1230389"/>
    <lineage>
        <taxon>Bacteria</taxon>
        <taxon>Pseudomonadati</taxon>
        <taxon>Pseudomonadota</taxon>
        <taxon>Alphaproteobacteria</taxon>
        <taxon>Hyphomicrobiales</taxon>
        <taxon>Reyranellaceae</taxon>
        <taxon>Reyranella</taxon>
    </lineage>
</organism>
<dbReference type="Proteomes" id="UP000321058">
    <property type="component" value="Unassembled WGS sequence"/>
</dbReference>
<dbReference type="PROSITE" id="PS01124">
    <property type="entry name" value="HTH_ARAC_FAMILY_2"/>
    <property type="match status" value="1"/>
</dbReference>
<gene>
    <name evidence="5" type="ORF">RSO01_75730</name>
</gene>
<feature type="domain" description="HTH araC/xylS-type" evidence="4">
    <location>
        <begin position="91"/>
        <end position="189"/>
    </location>
</feature>
<protein>
    <recommendedName>
        <fullName evidence="4">HTH araC/xylS-type domain-containing protein</fullName>
    </recommendedName>
</protein>
<dbReference type="InterPro" id="IPR050204">
    <property type="entry name" value="AraC_XylS_family_regulators"/>
</dbReference>
<comment type="caution">
    <text evidence="5">The sequence shown here is derived from an EMBL/GenBank/DDBJ whole genome shotgun (WGS) entry which is preliminary data.</text>
</comment>
<accession>A0A512NN82</accession>
<keyword evidence="2" id="KW-0238">DNA-binding</keyword>
<dbReference type="PANTHER" id="PTHR46796">
    <property type="entry name" value="HTH-TYPE TRANSCRIPTIONAL ACTIVATOR RHAS-RELATED"/>
    <property type="match status" value="1"/>
</dbReference>
<keyword evidence="6" id="KW-1185">Reference proteome</keyword>
<dbReference type="AlphaFoldDB" id="A0A512NN82"/>
<dbReference type="SUPFAM" id="SSF46689">
    <property type="entry name" value="Homeodomain-like"/>
    <property type="match status" value="2"/>
</dbReference>
<reference evidence="5 6" key="1">
    <citation type="submission" date="2019-07" db="EMBL/GenBank/DDBJ databases">
        <title>Whole genome shotgun sequence of Reyranella soli NBRC 108950.</title>
        <authorList>
            <person name="Hosoyama A."/>
            <person name="Uohara A."/>
            <person name="Ohji S."/>
            <person name="Ichikawa N."/>
        </authorList>
    </citation>
    <scope>NUCLEOTIDE SEQUENCE [LARGE SCALE GENOMIC DNA]</scope>
    <source>
        <strain evidence="5 6">NBRC 108950</strain>
    </source>
</reference>
<evidence type="ECO:0000256" key="3">
    <source>
        <dbReference type="ARBA" id="ARBA00023163"/>
    </source>
</evidence>